<gene>
    <name evidence="2" type="ORF">EJV47_06930</name>
</gene>
<sequence>MCWENRVGQKYAVAARRARRGLERRAHRRSGAEQVAGCAVGPTFAASSALVSRSAFRRMPFTLSHPAAAVPLARPLRLPLSALWVGSLSPDFIYFLQLEAEGEFGHSFWGLFFSCLPLSLLVLWLWHRVQKYPAAALLPAWAGRRAAGAATEPFRFGPGRRLAAICAGILVGAVTHDVWDAFTHTDGWVAEHWPLLLHEIPFPYFAHMPICKLLQLIGTGVGALLLTWWAGRWLWRQPAADAAPPLRHRLGWLAALLLGAAALGVAYNAWQAPPLHDYAAIRWVIVQSIVATCSFLWLGLLGFGLWYRRGHEKAGSAEPAQVRAAERTEA</sequence>
<dbReference type="OrthoDB" id="8481923at2"/>
<keyword evidence="1" id="KW-0812">Transmembrane</keyword>
<dbReference type="AlphaFoldDB" id="A0A431U5P0"/>
<dbReference type="Proteomes" id="UP000282184">
    <property type="component" value="Unassembled WGS sequence"/>
</dbReference>
<protein>
    <submittedName>
        <fullName evidence="2">DUF4184 family protein</fullName>
    </submittedName>
</protein>
<dbReference type="EMBL" id="RXOF01000003">
    <property type="protein sequence ID" value="RTQ51529.1"/>
    <property type="molecule type" value="Genomic_DNA"/>
</dbReference>
<dbReference type="InterPro" id="IPR025238">
    <property type="entry name" value="DUF4184"/>
</dbReference>
<feature type="transmembrane region" description="Helical" evidence="1">
    <location>
        <begin position="202"/>
        <end position="229"/>
    </location>
</feature>
<proteinExistence type="predicted"/>
<reference evidence="2 3" key="1">
    <citation type="submission" date="2018-12" db="EMBL/GenBank/DDBJ databases">
        <title>Hymenobacter gummosus sp. nov., isolated from a spring.</title>
        <authorList>
            <person name="Nie L."/>
        </authorList>
    </citation>
    <scope>NUCLEOTIDE SEQUENCE [LARGE SCALE GENOMIC DNA]</scope>
    <source>
        <strain evidence="2 3">KCTC 52166</strain>
    </source>
</reference>
<dbReference type="Pfam" id="PF13803">
    <property type="entry name" value="DUF4184"/>
    <property type="match status" value="1"/>
</dbReference>
<comment type="caution">
    <text evidence="2">The sequence shown here is derived from an EMBL/GenBank/DDBJ whole genome shotgun (WGS) entry which is preliminary data.</text>
</comment>
<evidence type="ECO:0000313" key="2">
    <source>
        <dbReference type="EMBL" id="RTQ51529.1"/>
    </source>
</evidence>
<evidence type="ECO:0000256" key="1">
    <source>
        <dbReference type="SAM" id="Phobius"/>
    </source>
</evidence>
<keyword evidence="1" id="KW-0472">Membrane</keyword>
<feature type="transmembrane region" description="Helical" evidence="1">
    <location>
        <begin position="282"/>
        <end position="307"/>
    </location>
</feature>
<keyword evidence="1" id="KW-1133">Transmembrane helix</keyword>
<keyword evidence="3" id="KW-1185">Reference proteome</keyword>
<feature type="transmembrane region" description="Helical" evidence="1">
    <location>
        <begin position="250"/>
        <end position="270"/>
    </location>
</feature>
<feature type="transmembrane region" description="Helical" evidence="1">
    <location>
        <begin position="108"/>
        <end position="126"/>
    </location>
</feature>
<accession>A0A431U5P0</accession>
<name>A0A431U5P0_9BACT</name>
<organism evidence="2 3">
    <name type="scientific">Hymenobacter gummosus</name>
    <dbReference type="NCBI Taxonomy" id="1776032"/>
    <lineage>
        <taxon>Bacteria</taxon>
        <taxon>Pseudomonadati</taxon>
        <taxon>Bacteroidota</taxon>
        <taxon>Cytophagia</taxon>
        <taxon>Cytophagales</taxon>
        <taxon>Hymenobacteraceae</taxon>
        <taxon>Hymenobacter</taxon>
    </lineage>
</organism>
<evidence type="ECO:0000313" key="3">
    <source>
        <dbReference type="Proteomes" id="UP000282184"/>
    </source>
</evidence>